<sequence>MDGACTLLAMEPVDGRHALCPVQKKGMNPIGLGHSTVAHRAH</sequence>
<proteinExistence type="predicted"/>
<dbReference type="Gramene" id="TuG1812G0200005346.01.T01">
    <property type="protein sequence ID" value="TuG1812G0200005346.01.T01.cds375142"/>
    <property type="gene ID" value="TuG1812G0200005346.01"/>
</dbReference>
<dbReference type="AlphaFoldDB" id="A0A8R7TMR0"/>
<reference evidence="1" key="3">
    <citation type="submission" date="2022-06" db="UniProtKB">
        <authorList>
            <consortium name="EnsemblPlants"/>
        </authorList>
    </citation>
    <scope>IDENTIFICATION</scope>
</reference>
<dbReference type="Proteomes" id="UP000015106">
    <property type="component" value="Chromosome 2"/>
</dbReference>
<reference evidence="2" key="1">
    <citation type="journal article" date="2013" name="Nature">
        <title>Draft genome of the wheat A-genome progenitor Triticum urartu.</title>
        <authorList>
            <person name="Ling H.Q."/>
            <person name="Zhao S."/>
            <person name="Liu D."/>
            <person name="Wang J."/>
            <person name="Sun H."/>
            <person name="Zhang C."/>
            <person name="Fan H."/>
            <person name="Li D."/>
            <person name="Dong L."/>
            <person name="Tao Y."/>
            <person name="Gao C."/>
            <person name="Wu H."/>
            <person name="Li Y."/>
            <person name="Cui Y."/>
            <person name="Guo X."/>
            <person name="Zheng S."/>
            <person name="Wang B."/>
            <person name="Yu K."/>
            <person name="Liang Q."/>
            <person name="Yang W."/>
            <person name="Lou X."/>
            <person name="Chen J."/>
            <person name="Feng M."/>
            <person name="Jian J."/>
            <person name="Zhang X."/>
            <person name="Luo G."/>
            <person name="Jiang Y."/>
            <person name="Liu J."/>
            <person name="Wang Z."/>
            <person name="Sha Y."/>
            <person name="Zhang B."/>
            <person name="Wu H."/>
            <person name="Tang D."/>
            <person name="Shen Q."/>
            <person name="Xue P."/>
            <person name="Zou S."/>
            <person name="Wang X."/>
            <person name="Liu X."/>
            <person name="Wang F."/>
            <person name="Yang Y."/>
            <person name="An X."/>
            <person name="Dong Z."/>
            <person name="Zhang K."/>
            <person name="Zhang X."/>
            <person name="Luo M.C."/>
            <person name="Dvorak J."/>
            <person name="Tong Y."/>
            <person name="Wang J."/>
            <person name="Yang H."/>
            <person name="Li Z."/>
            <person name="Wang D."/>
            <person name="Zhang A."/>
            <person name="Wang J."/>
        </authorList>
    </citation>
    <scope>NUCLEOTIDE SEQUENCE</scope>
    <source>
        <strain evidence="2">cv. G1812</strain>
    </source>
</reference>
<evidence type="ECO:0000313" key="1">
    <source>
        <dbReference type="EnsemblPlants" id="TuG1812G0200005346.01.T01.cds375142"/>
    </source>
</evidence>
<keyword evidence="2" id="KW-1185">Reference proteome</keyword>
<protein>
    <submittedName>
        <fullName evidence="1">Uncharacterized protein</fullName>
    </submittedName>
</protein>
<organism evidence="1 2">
    <name type="scientific">Triticum urartu</name>
    <name type="common">Red wild einkorn</name>
    <name type="synonym">Crithodium urartu</name>
    <dbReference type="NCBI Taxonomy" id="4572"/>
    <lineage>
        <taxon>Eukaryota</taxon>
        <taxon>Viridiplantae</taxon>
        <taxon>Streptophyta</taxon>
        <taxon>Embryophyta</taxon>
        <taxon>Tracheophyta</taxon>
        <taxon>Spermatophyta</taxon>
        <taxon>Magnoliopsida</taxon>
        <taxon>Liliopsida</taxon>
        <taxon>Poales</taxon>
        <taxon>Poaceae</taxon>
        <taxon>BOP clade</taxon>
        <taxon>Pooideae</taxon>
        <taxon>Triticodae</taxon>
        <taxon>Triticeae</taxon>
        <taxon>Triticinae</taxon>
        <taxon>Triticum</taxon>
    </lineage>
</organism>
<evidence type="ECO:0000313" key="2">
    <source>
        <dbReference type="Proteomes" id="UP000015106"/>
    </source>
</evidence>
<name>A0A8R7TMR0_TRIUA</name>
<dbReference type="EnsemblPlants" id="TuG1812G0200005346.01.T01">
    <property type="protein sequence ID" value="TuG1812G0200005346.01.T01.cds375142"/>
    <property type="gene ID" value="TuG1812G0200005346.01"/>
</dbReference>
<reference evidence="1" key="2">
    <citation type="submission" date="2018-03" db="EMBL/GenBank/DDBJ databases">
        <title>The Triticum urartu genome reveals the dynamic nature of wheat genome evolution.</title>
        <authorList>
            <person name="Ling H."/>
            <person name="Ma B."/>
            <person name="Shi X."/>
            <person name="Liu H."/>
            <person name="Dong L."/>
            <person name="Sun H."/>
            <person name="Cao Y."/>
            <person name="Gao Q."/>
            <person name="Zheng S."/>
            <person name="Li Y."/>
            <person name="Yu Y."/>
            <person name="Du H."/>
            <person name="Qi M."/>
            <person name="Li Y."/>
            <person name="Yu H."/>
            <person name="Cui Y."/>
            <person name="Wang N."/>
            <person name="Chen C."/>
            <person name="Wu H."/>
            <person name="Zhao Y."/>
            <person name="Zhang J."/>
            <person name="Li Y."/>
            <person name="Zhou W."/>
            <person name="Zhang B."/>
            <person name="Hu W."/>
            <person name="Eijk M."/>
            <person name="Tang J."/>
            <person name="Witsenboer H."/>
            <person name="Zhao S."/>
            <person name="Li Z."/>
            <person name="Zhang A."/>
            <person name="Wang D."/>
            <person name="Liang C."/>
        </authorList>
    </citation>
    <scope>NUCLEOTIDE SEQUENCE [LARGE SCALE GENOMIC DNA]</scope>
    <source>
        <strain evidence="1">cv. G1812</strain>
    </source>
</reference>
<accession>A0A8R7TMR0</accession>